<organism evidence="1">
    <name type="scientific">bioreactor metagenome</name>
    <dbReference type="NCBI Taxonomy" id="1076179"/>
    <lineage>
        <taxon>unclassified sequences</taxon>
        <taxon>metagenomes</taxon>
        <taxon>ecological metagenomes</taxon>
    </lineage>
</organism>
<proteinExistence type="predicted"/>
<gene>
    <name evidence="1" type="ORF">SDC9_132955</name>
</gene>
<dbReference type="EMBL" id="VSSQ01034059">
    <property type="protein sequence ID" value="MPM85872.1"/>
    <property type="molecule type" value="Genomic_DNA"/>
</dbReference>
<evidence type="ECO:0000313" key="1">
    <source>
        <dbReference type="EMBL" id="MPM85872.1"/>
    </source>
</evidence>
<evidence type="ECO:0008006" key="2">
    <source>
        <dbReference type="Google" id="ProtNLM"/>
    </source>
</evidence>
<sequence>MIRKLLLKSLVICLLSTASVAQNVDGAETRKRPSIKNTPDSLTPGARHYLGWNFGRVFSSFHAFNFEFTTSRSTGVNLEIAYKPAIRIPSLPGRYAWFPPSTSRQASSIISGKLSFQSYLRAGQHSFLYVGPYFRFDYLEAENVLIWDSYDGSYPAYIFTRFTRLYKAGISVGSRNISKGFSFFWGMSAGFGFYSDNHNIVQLEHIDSEDPTLDYPYSYNYPVPDFTVNVGFAFGFRKRAMFER</sequence>
<accession>A0A645DBC6</accession>
<name>A0A645DBC6_9ZZZZ</name>
<comment type="caution">
    <text evidence="1">The sequence shown here is derived from an EMBL/GenBank/DDBJ whole genome shotgun (WGS) entry which is preliminary data.</text>
</comment>
<reference evidence="1" key="1">
    <citation type="submission" date="2019-08" db="EMBL/GenBank/DDBJ databases">
        <authorList>
            <person name="Kucharzyk K."/>
            <person name="Murdoch R.W."/>
            <person name="Higgins S."/>
            <person name="Loffler F."/>
        </authorList>
    </citation>
    <scope>NUCLEOTIDE SEQUENCE</scope>
</reference>
<protein>
    <recommendedName>
        <fullName evidence="2">Outer membrane protein beta-barrel domain-containing protein</fullName>
    </recommendedName>
</protein>
<dbReference type="AlphaFoldDB" id="A0A645DBC6"/>